<comment type="catalytic activity">
    <reaction evidence="6 7">
        <text>L-glutamate 5-semialdehyde + phosphate + NADP(+) = L-glutamyl 5-phosphate + NADPH + H(+)</text>
        <dbReference type="Rhea" id="RHEA:19541"/>
        <dbReference type="ChEBI" id="CHEBI:15378"/>
        <dbReference type="ChEBI" id="CHEBI:43474"/>
        <dbReference type="ChEBI" id="CHEBI:57783"/>
        <dbReference type="ChEBI" id="CHEBI:58066"/>
        <dbReference type="ChEBI" id="CHEBI:58274"/>
        <dbReference type="ChEBI" id="CHEBI:58349"/>
        <dbReference type="EC" id="1.2.1.41"/>
    </reaction>
</comment>
<dbReference type="InterPro" id="IPR000965">
    <property type="entry name" value="GPR_dom"/>
</dbReference>
<dbReference type="InterPro" id="IPR016162">
    <property type="entry name" value="Ald_DH_N"/>
</dbReference>
<dbReference type="FunFam" id="3.40.309.10:FF:000006">
    <property type="entry name" value="Gamma-glutamyl phosphate reductase"/>
    <property type="match status" value="1"/>
</dbReference>
<comment type="pathway">
    <text evidence="1 7">Amino-acid biosynthesis; L-proline biosynthesis; L-glutamate 5-semialdehyde from L-glutamate: step 2/2.</text>
</comment>
<dbReference type="InterPro" id="IPR015590">
    <property type="entry name" value="Aldehyde_DH_dom"/>
</dbReference>
<accession>A0A839Z723</accession>
<dbReference type="InterPro" id="IPR016161">
    <property type="entry name" value="Ald_DH/histidinol_DH"/>
</dbReference>
<comment type="subcellular location">
    <subcellularLocation>
        <location evidence="7">Cytoplasm</location>
    </subcellularLocation>
</comment>
<evidence type="ECO:0000313" key="11">
    <source>
        <dbReference type="Proteomes" id="UP000533469"/>
    </source>
</evidence>
<evidence type="ECO:0000256" key="8">
    <source>
        <dbReference type="SAM" id="MobiDB-lite"/>
    </source>
</evidence>
<name>A0A839Z723_9HYPH</name>
<dbReference type="AlphaFoldDB" id="A0A839Z723"/>
<dbReference type="GO" id="GO:0004350">
    <property type="term" value="F:glutamate-5-semialdehyde dehydrogenase activity"/>
    <property type="evidence" value="ECO:0007669"/>
    <property type="project" value="UniProtKB-UniRule"/>
</dbReference>
<comment type="function">
    <text evidence="7">Catalyzes the NADPH-dependent reduction of L-glutamate 5-phosphate into L-glutamate 5-semialdehyde and phosphate. The product spontaneously undergoes cyclization to form 1-pyrroline-5-carboxylate.</text>
</comment>
<feature type="domain" description="Aldehyde dehydrogenase" evidence="9">
    <location>
        <begin position="49"/>
        <end position="315"/>
    </location>
</feature>
<dbReference type="SUPFAM" id="SSF53720">
    <property type="entry name" value="ALDH-like"/>
    <property type="match status" value="1"/>
</dbReference>
<dbReference type="HAMAP" id="MF_00412">
    <property type="entry name" value="ProA"/>
    <property type="match status" value="1"/>
</dbReference>
<proteinExistence type="inferred from homology"/>
<evidence type="ECO:0000313" key="10">
    <source>
        <dbReference type="EMBL" id="MBB3770831.1"/>
    </source>
</evidence>
<sequence>MNAMSAASSAPSSAASLRAGSAPETRLGVPVPQPERVNDVPALMLEIGRRAQAAARALALAPAEAKRAGLKAAAQAIRAQAPAILVANAQDVAAAQASGMSASMLDRLTLNAARLDATARGVEEIADLPDPVGTVIDSWERPNGLRMERVRTPLGVVGVIYESRPNVTADAGSLCLKAGNAVILRGGSDSFHSSRAIHAAMAEGIASAGLPADAIQLVPTRDRAAVGEMLGGLAGAIDVIVPRGGKSLVARVQSEARVPVFAHLEGLVHIYVDKAADPAKALAVVRNAKLRRTSVCGAAETLLVDSAGAGTLLAPLVTMLLDEGCEVRGDPATQAVDPRVRPASEGDWRTEYLDAIISVKLVDGLHAAIDHIETYGSHHTDAILTEDAVVAETFLREVDSAIVVHNASTQFADGGEFGFGGEIGIATGRMHARGPVGAEQLTSFKYRVRGTGQIRP</sequence>
<dbReference type="CDD" id="cd07079">
    <property type="entry name" value="ALDH_F18-19_ProA-GPR"/>
    <property type="match status" value="1"/>
</dbReference>
<evidence type="ECO:0000256" key="1">
    <source>
        <dbReference type="ARBA" id="ARBA00004985"/>
    </source>
</evidence>
<dbReference type="InterPro" id="IPR016163">
    <property type="entry name" value="Ald_DH_C"/>
</dbReference>
<dbReference type="NCBIfam" id="NF001221">
    <property type="entry name" value="PRK00197.1"/>
    <property type="match status" value="1"/>
</dbReference>
<evidence type="ECO:0000256" key="4">
    <source>
        <dbReference type="ARBA" id="ARBA00022857"/>
    </source>
</evidence>
<keyword evidence="7" id="KW-0963">Cytoplasm</keyword>
<feature type="region of interest" description="Disordered" evidence="8">
    <location>
        <begin position="1"/>
        <end position="34"/>
    </location>
</feature>
<dbReference type="Gene3D" id="3.40.309.10">
    <property type="entry name" value="Aldehyde Dehydrogenase, Chain A, domain 2"/>
    <property type="match status" value="1"/>
</dbReference>
<evidence type="ECO:0000256" key="7">
    <source>
        <dbReference type="HAMAP-Rule" id="MF_00412"/>
    </source>
</evidence>
<keyword evidence="11" id="KW-1185">Reference proteome</keyword>
<evidence type="ECO:0000256" key="5">
    <source>
        <dbReference type="ARBA" id="ARBA00023002"/>
    </source>
</evidence>
<evidence type="ECO:0000256" key="2">
    <source>
        <dbReference type="ARBA" id="ARBA00022605"/>
    </source>
</evidence>
<dbReference type="UniPathway" id="UPA00098">
    <property type="reaction ID" value="UER00360"/>
</dbReference>
<comment type="similarity">
    <text evidence="7">Belongs to the gamma-glutamyl phosphate reductase family.</text>
</comment>
<evidence type="ECO:0000256" key="3">
    <source>
        <dbReference type="ARBA" id="ARBA00022650"/>
    </source>
</evidence>
<dbReference type="PANTHER" id="PTHR11063">
    <property type="entry name" value="GLUTAMATE SEMIALDEHYDE DEHYDROGENASE"/>
    <property type="match status" value="1"/>
</dbReference>
<feature type="compositionally biased region" description="Low complexity" evidence="8">
    <location>
        <begin position="1"/>
        <end position="22"/>
    </location>
</feature>
<protein>
    <recommendedName>
        <fullName evidence="7">Gamma-glutamyl phosphate reductase</fullName>
        <shortName evidence="7">GPR</shortName>
        <ecNumber evidence="7">1.2.1.41</ecNumber>
    </recommendedName>
    <alternativeName>
        <fullName evidence="7">Glutamate-5-semialdehyde dehydrogenase</fullName>
    </alternativeName>
    <alternativeName>
        <fullName evidence="7">Glutamyl-gamma-semialdehyde dehydrogenase</fullName>
        <shortName evidence="7">GSA dehydrogenase</shortName>
    </alternativeName>
</protein>
<dbReference type="GO" id="GO:0050661">
    <property type="term" value="F:NADP binding"/>
    <property type="evidence" value="ECO:0007669"/>
    <property type="project" value="InterPro"/>
</dbReference>
<keyword evidence="5 7" id="KW-0560">Oxidoreductase</keyword>
<dbReference type="EMBL" id="JACICD010000002">
    <property type="protein sequence ID" value="MBB3770831.1"/>
    <property type="molecule type" value="Genomic_DNA"/>
</dbReference>
<evidence type="ECO:0000256" key="6">
    <source>
        <dbReference type="ARBA" id="ARBA00049024"/>
    </source>
</evidence>
<dbReference type="Proteomes" id="UP000533469">
    <property type="component" value="Unassembled WGS sequence"/>
</dbReference>
<dbReference type="EC" id="1.2.1.41" evidence="7"/>
<dbReference type="InterPro" id="IPR012134">
    <property type="entry name" value="Glu-5-SA_DH"/>
</dbReference>
<comment type="caution">
    <text evidence="10">The sequence shown here is derived from an EMBL/GenBank/DDBJ whole genome shotgun (WGS) entry which is preliminary data.</text>
</comment>
<evidence type="ECO:0000259" key="9">
    <source>
        <dbReference type="Pfam" id="PF00171"/>
    </source>
</evidence>
<dbReference type="GO" id="GO:0055129">
    <property type="term" value="P:L-proline biosynthetic process"/>
    <property type="evidence" value="ECO:0007669"/>
    <property type="project" value="UniProtKB-UniRule"/>
</dbReference>
<keyword evidence="3 7" id="KW-0641">Proline biosynthesis</keyword>
<reference evidence="10 11" key="1">
    <citation type="submission" date="2020-08" db="EMBL/GenBank/DDBJ databases">
        <title>Genomic Encyclopedia of Type Strains, Phase IV (KMG-IV): sequencing the most valuable type-strain genomes for metagenomic binning, comparative biology and taxonomic classification.</title>
        <authorList>
            <person name="Goeker M."/>
        </authorList>
    </citation>
    <scope>NUCLEOTIDE SEQUENCE [LARGE SCALE GENOMIC DNA]</scope>
    <source>
        <strain evidence="10 11">DSM 5895</strain>
    </source>
</reference>
<dbReference type="PROSITE" id="PS01223">
    <property type="entry name" value="PROA"/>
    <property type="match status" value="1"/>
</dbReference>
<keyword evidence="2 7" id="KW-0028">Amino-acid biosynthesis</keyword>
<gene>
    <name evidence="7" type="primary">proA</name>
    <name evidence="10" type="ORF">FHS55_001426</name>
</gene>
<dbReference type="Pfam" id="PF00171">
    <property type="entry name" value="Aldedh"/>
    <property type="match status" value="1"/>
</dbReference>
<dbReference type="Gene3D" id="3.40.605.10">
    <property type="entry name" value="Aldehyde Dehydrogenase, Chain A, domain 1"/>
    <property type="match status" value="1"/>
</dbReference>
<dbReference type="InterPro" id="IPR020593">
    <property type="entry name" value="G-glutamylP_reductase_CS"/>
</dbReference>
<keyword evidence="4 7" id="KW-0521">NADP</keyword>
<dbReference type="NCBIfam" id="TIGR00407">
    <property type="entry name" value="proA"/>
    <property type="match status" value="1"/>
</dbReference>
<dbReference type="PIRSF" id="PIRSF000151">
    <property type="entry name" value="GPR"/>
    <property type="match status" value="1"/>
</dbReference>
<organism evidence="10 11">
    <name type="scientific">Ancylobacter tetraedralis</name>
    <dbReference type="NCBI Taxonomy" id="217068"/>
    <lineage>
        <taxon>Bacteria</taxon>
        <taxon>Pseudomonadati</taxon>
        <taxon>Pseudomonadota</taxon>
        <taxon>Alphaproteobacteria</taxon>
        <taxon>Hyphomicrobiales</taxon>
        <taxon>Xanthobacteraceae</taxon>
        <taxon>Ancylobacter</taxon>
    </lineage>
</organism>
<dbReference type="PANTHER" id="PTHR11063:SF8">
    <property type="entry name" value="DELTA-1-PYRROLINE-5-CARBOXYLATE SYNTHASE"/>
    <property type="match status" value="1"/>
</dbReference>
<dbReference type="GO" id="GO:0005737">
    <property type="term" value="C:cytoplasm"/>
    <property type="evidence" value="ECO:0007669"/>
    <property type="project" value="UniProtKB-SubCell"/>
</dbReference>